<keyword evidence="1" id="KW-1133">Transmembrane helix</keyword>
<keyword evidence="1" id="KW-0812">Transmembrane</keyword>
<dbReference type="EMBL" id="CACRTV010000057">
    <property type="protein sequence ID" value="VYU45639.1"/>
    <property type="molecule type" value="Genomic_DNA"/>
</dbReference>
<gene>
    <name evidence="2" type="ORF">CPLFYP93_02339</name>
</gene>
<feature type="transmembrane region" description="Helical" evidence="1">
    <location>
        <begin position="47"/>
        <end position="71"/>
    </location>
</feature>
<dbReference type="RefSeq" id="WP_156561708.1">
    <property type="nucleotide sequence ID" value="NZ_CACRTV010000057.1"/>
</dbReference>
<accession>A0A6N3F0Y8</accession>
<sequence length="312" mass="35348">MKYSNKELKREVKTPVDSVVHIIVLIIYAPIRFLSEMGKKIIFLGEYGKICLLGTIILLTALLGINVLYGLLISKVVLVKSGYMSVFSFVVAIALAIGAYLLYCRFYYDIDFDELDVIETDRTIDNIAKAHEDEPSKPVVDSEGTIVDKPEEFDGETFVPEELPKQTIPPEPKENKTLAEIFDSEFDIMDESSIEEILNSTPKTQIDPLYVHEKNEGVDLMLKELLQGMNGRNNPQTDKYEEEQILGKESLAELDTRVTISDKDFEELELTDEEDEELVNHVYKELTGQDVSNDTIANVADSDFVDDFEDLI</sequence>
<evidence type="ECO:0000256" key="1">
    <source>
        <dbReference type="SAM" id="Phobius"/>
    </source>
</evidence>
<feature type="transmembrane region" description="Helical" evidence="1">
    <location>
        <begin position="83"/>
        <end position="103"/>
    </location>
</feature>
<keyword evidence="1" id="KW-0472">Membrane</keyword>
<reference evidence="2" key="1">
    <citation type="submission" date="2019-11" db="EMBL/GenBank/DDBJ databases">
        <authorList>
            <person name="Feng L."/>
        </authorList>
    </citation>
    <scope>NUCLEOTIDE SEQUENCE</scope>
    <source>
        <strain evidence="2">CParaputrificumLFYP93</strain>
    </source>
</reference>
<dbReference type="AlphaFoldDB" id="A0A6N3F0Y8"/>
<name>A0A6N3F0Y8_9CLOT</name>
<proteinExistence type="predicted"/>
<evidence type="ECO:0000313" key="2">
    <source>
        <dbReference type="EMBL" id="VYU45639.1"/>
    </source>
</evidence>
<organism evidence="2">
    <name type="scientific">Clostridium paraputrificum</name>
    <dbReference type="NCBI Taxonomy" id="29363"/>
    <lineage>
        <taxon>Bacteria</taxon>
        <taxon>Bacillati</taxon>
        <taxon>Bacillota</taxon>
        <taxon>Clostridia</taxon>
        <taxon>Eubacteriales</taxon>
        <taxon>Clostridiaceae</taxon>
        <taxon>Clostridium</taxon>
    </lineage>
</organism>
<protein>
    <submittedName>
        <fullName evidence="2">Uncharacterized protein</fullName>
    </submittedName>
</protein>